<evidence type="ECO:0000313" key="2">
    <source>
        <dbReference type="EMBL" id="MDQ0420909.1"/>
    </source>
</evidence>
<evidence type="ECO:0000313" key="3">
    <source>
        <dbReference type="Proteomes" id="UP001238496"/>
    </source>
</evidence>
<comment type="caution">
    <text evidence="2">The sequence shown here is derived from an EMBL/GenBank/DDBJ whole genome shotgun (WGS) entry which is preliminary data.</text>
</comment>
<dbReference type="Pfam" id="PF06527">
    <property type="entry name" value="TniQ"/>
    <property type="match status" value="1"/>
</dbReference>
<keyword evidence="3" id="KW-1185">Reference proteome</keyword>
<feature type="domain" description="TniQ" evidence="1">
    <location>
        <begin position="3"/>
        <end position="128"/>
    </location>
</feature>
<name>A0ABU0G7I1_9HYPH</name>
<evidence type="ECO:0000259" key="1">
    <source>
        <dbReference type="Pfam" id="PF06527"/>
    </source>
</evidence>
<reference evidence="2 3" key="1">
    <citation type="submission" date="2023-07" db="EMBL/GenBank/DDBJ databases">
        <title>Genomic Encyclopedia of Type Strains, Phase IV (KMG-IV): sequencing the most valuable type-strain genomes for metagenomic binning, comparative biology and taxonomic classification.</title>
        <authorList>
            <person name="Goeker M."/>
        </authorList>
    </citation>
    <scope>NUCLEOTIDE SEQUENCE [LARGE SCALE GENOMIC DNA]</scope>
    <source>
        <strain evidence="2 3">DSM 1111</strain>
    </source>
</reference>
<sequence>MTYYDDESLKSFVSRLASSNFFSSIREFEKLTNFSRYGAVMGDTTALDQLADMAGVNRRLVQDRAAGYSRLGDGTQLSGNTFGRARYCPCCISDDLHNGKGRLESRPYVRTLWELSFIRSCAAHGVLLRSLTNHGQDPWDYSNRLQRERSEPQFSEAAVAVEHSAFELYAAERLWGRSEPGRWLDELPFYVAGQLCEWVGAIILFGREFKSNDLDELEWHRAAATGYEIVIEGRDAFVDFLKSLHGIFFEGKHHCGTRKVYGRLYERLAREQEDSSFDVVREIVADTAVNHLPFGHSYELFGLQVRRKLHSLYTLSRSTSMHETTLRKLLQGAGWLAQDVTQLSAHRIIFDADEATRFVKEIQEHLKPAEARSYLDVTRTLWDTLLQENLIAKRALIDDGARKLTPLYLRADLDQLLERLHAGARAPNDDCTARVTIPVAIKKANCSFCEILRLLLDGKLRNATVDPGAAGIGAILIDVAEVRELTRLGDHGGLGVAEASEKLELRPKVLEQLTKAGFLNAEVAVNPVNRCPQTIYRQGELDRFSDEFVSLFGYAARLGVHFKKAKKDLESAGVPVAISTDAVSATFYRWKDIRAAGPRFAKLGVAFAFQ</sequence>
<dbReference type="InterPro" id="IPR009492">
    <property type="entry name" value="TniQ"/>
</dbReference>
<dbReference type="EMBL" id="JAUSUW010000005">
    <property type="protein sequence ID" value="MDQ0420909.1"/>
    <property type="molecule type" value="Genomic_DNA"/>
</dbReference>
<protein>
    <recommendedName>
        <fullName evidence="1">TniQ domain-containing protein</fullName>
    </recommendedName>
</protein>
<dbReference type="RefSeq" id="WP_307372070.1">
    <property type="nucleotide sequence ID" value="NZ_JAUSUW010000005.1"/>
</dbReference>
<gene>
    <name evidence="2" type="ORF">J2045_001936</name>
</gene>
<dbReference type="Proteomes" id="UP001238496">
    <property type="component" value="Unassembled WGS sequence"/>
</dbReference>
<organism evidence="2 3">
    <name type="scientific">Peteryoungia aggregata LMG 23059</name>
    <dbReference type="NCBI Taxonomy" id="1368425"/>
    <lineage>
        <taxon>Bacteria</taxon>
        <taxon>Pseudomonadati</taxon>
        <taxon>Pseudomonadota</taxon>
        <taxon>Alphaproteobacteria</taxon>
        <taxon>Hyphomicrobiales</taxon>
        <taxon>Rhizobiaceae</taxon>
        <taxon>Peteryoungia</taxon>
    </lineage>
</organism>
<accession>A0ABU0G7I1</accession>
<proteinExistence type="predicted"/>